<dbReference type="Pfam" id="PF11951">
    <property type="entry name" value="Fungal_trans_2"/>
    <property type="match status" value="1"/>
</dbReference>
<evidence type="ECO:0000313" key="3">
    <source>
        <dbReference type="EMBL" id="KAK4179719.1"/>
    </source>
</evidence>
<evidence type="ECO:0008006" key="5">
    <source>
        <dbReference type="Google" id="ProtNLM"/>
    </source>
</evidence>
<proteinExistence type="predicted"/>
<dbReference type="InterPro" id="IPR053175">
    <property type="entry name" value="DHMBA_Reg_Transcription_Factor"/>
</dbReference>
<protein>
    <recommendedName>
        <fullName evidence="5">Zn(2)-C6 fungal-type domain-containing protein</fullName>
    </recommendedName>
</protein>
<dbReference type="InterPro" id="IPR021858">
    <property type="entry name" value="Fun_TF"/>
</dbReference>
<feature type="compositionally biased region" description="Low complexity" evidence="2">
    <location>
        <begin position="57"/>
        <end position="71"/>
    </location>
</feature>
<dbReference type="PANTHER" id="PTHR38791">
    <property type="entry name" value="ZN(II)2CYS6 TRANSCRIPTION FACTOR (EUROFUNG)-RELATED-RELATED"/>
    <property type="match status" value="1"/>
</dbReference>
<name>A0AAN6WCY7_9PEZI</name>
<reference evidence="3" key="1">
    <citation type="journal article" date="2023" name="Mol. Phylogenet. Evol.">
        <title>Genome-scale phylogeny and comparative genomics of the fungal order Sordariales.</title>
        <authorList>
            <person name="Hensen N."/>
            <person name="Bonometti L."/>
            <person name="Westerberg I."/>
            <person name="Brannstrom I.O."/>
            <person name="Guillou S."/>
            <person name="Cros-Aarteil S."/>
            <person name="Calhoun S."/>
            <person name="Haridas S."/>
            <person name="Kuo A."/>
            <person name="Mondo S."/>
            <person name="Pangilinan J."/>
            <person name="Riley R."/>
            <person name="LaButti K."/>
            <person name="Andreopoulos B."/>
            <person name="Lipzen A."/>
            <person name="Chen C."/>
            <person name="Yan M."/>
            <person name="Daum C."/>
            <person name="Ng V."/>
            <person name="Clum A."/>
            <person name="Steindorff A."/>
            <person name="Ohm R.A."/>
            <person name="Martin F."/>
            <person name="Silar P."/>
            <person name="Natvig D.O."/>
            <person name="Lalanne C."/>
            <person name="Gautier V."/>
            <person name="Ament-Velasquez S.L."/>
            <person name="Kruys A."/>
            <person name="Hutchinson M.I."/>
            <person name="Powell A.J."/>
            <person name="Barry K."/>
            <person name="Miller A.N."/>
            <person name="Grigoriev I.V."/>
            <person name="Debuchy R."/>
            <person name="Gladieux P."/>
            <person name="Hiltunen Thoren M."/>
            <person name="Johannesson H."/>
        </authorList>
    </citation>
    <scope>NUCLEOTIDE SEQUENCE</scope>
    <source>
        <strain evidence="3">CBS 892.96</strain>
    </source>
</reference>
<evidence type="ECO:0000313" key="4">
    <source>
        <dbReference type="Proteomes" id="UP001302321"/>
    </source>
</evidence>
<keyword evidence="4" id="KW-1185">Reference proteome</keyword>
<organism evidence="3 4">
    <name type="scientific">Triangularia setosa</name>
    <dbReference type="NCBI Taxonomy" id="2587417"/>
    <lineage>
        <taxon>Eukaryota</taxon>
        <taxon>Fungi</taxon>
        <taxon>Dikarya</taxon>
        <taxon>Ascomycota</taxon>
        <taxon>Pezizomycotina</taxon>
        <taxon>Sordariomycetes</taxon>
        <taxon>Sordariomycetidae</taxon>
        <taxon>Sordariales</taxon>
        <taxon>Podosporaceae</taxon>
        <taxon>Triangularia</taxon>
    </lineage>
</organism>
<dbReference type="PANTHER" id="PTHR38791:SF13">
    <property type="entry name" value="ZN(2)-C6 FUNGAL-TYPE DOMAIN-CONTAINING PROTEIN"/>
    <property type="match status" value="1"/>
</dbReference>
<evidence type="ECO:0000256" key="1">
    <source>
        <dbReference type="ARBA" id="ARBA00023242"/>
    </source>
</evidence>
<sequence length="575" mass="62780">MVYLGRPSKGCQMCRTRRIKPTCNQCFKARRQCPGYRDEFDLLLRDENQAAARRALKANTTAASTSSSSKKVITPKDSQPHPRQRALQLSRSQTTALTNSLSIPAEDLATCHFLSNFVLLPQQEQHAARGYNHFLLPLLQQYSNTTNREENTHLQHAFNACALASLGERYGAPGPGRGHGRITTGKEKETLLQKGAEEYMLALRATNAALKDPVRCKEDGTLAAVLLLGMFENITAKPNTGSAWGSHVEGAVQLVKARGKKQLKTKLGLQLFVVVRTQVIIHNLITATSPAMGVSWWINEEATSDPTATACQRLNLCTAELRSQVYVFLSSPQSSSSPSCIATIKGFLARAQALDAETVRWFAALPPSWRLESIPYSSCDNENIFPGIVDVYPDMWTAAIYNLARTTRLVLMAIIVRCAAFLVRPGDYRTTPGYAFASRTASSVVGDVIASVPFHLGHLPPRKDKNGSAIENSTNGRGLGGYFLTWPLACVVTQDYASDAQREYVRGRLRYVGDELGIKYARLLSQLKIRLPSMLIYGDGQLAAAAAESEIPGASSEEGTAGAVMRAAGFRPKAV</sequence>
<dbReference type="EMBL" id="MU866111">
    <property type="protein sequence ID" value="KAK4179719.1"/>
    <property type="molecule type" value="Genomic_DNA"/>
</dbReference>
<feature type="region of interest" description="Disordered" evidence="2">
    <location>
        <begin position="55"/>
        <end position="93"/>
    </location>
</feature>
<keyword evidence="1" id="KW-0539">Nucleus</keyword>
<dbReference type="AlphaFoldDB" id="A0AAN6WCY7"/>
<accession>A0AAN6WCY7</accession>
<evidence type="ECO:0000256" key="2">
    <source>
        <dbReference type="SAM" id="MobiDB-lite"/>
    </source>
</evidence>
<dbReference type="Proteomes" id="UP001302321">
    <property type="component" value="Unassembled WGS sequence"/>
</dbReference>
<reference evidence="3" key="2">
    <citation type="submission" date="2023-05" db="EMBL/GenBank/DDBJ databases">
        <authorList>
            <consortium name="Lawrence Berkeley National Laboratory"/>
            <person name="Steindorff A."/>
            <person name="Hensen N."/>
            <person name="Bonometti L."/>
            <person name="Westerberg I."/>
            <person name="Brannstrom I.O."/>
            <person name="Guillou S."/>
            <person name="Cros-Aarteil S."/>
            <person name="Calhoun S."/>
            <person name="Haridas S."/>
            <person name="Kuo A."/>
            <person name="Mondo S."/>
            <person name="Pangilinan J."/>
            <person name="Riley R."/>
            <person name="Labutti K."/>
            <person name="Andreopoulos B."/>
            <person name="Lipzen A."/>
            <person name="Chen C."/>
            <person name="Yanf M."/>
            <person name="Daum C."/>
            <person name="Ng V."/>
            <person name="Clum A."/>
            <person name="Ohm R."/>
            <person name="Martin F."/>
            <person name="Silar P."/>
            <person name="Natvig D."/>
            <person name="Lalanne C."/>
            <person name="Gautier V."/>
            <person name="Ament-Velasquez S.L."/>
            <person name="Kruys A."/>
            <person name="Hutchinson M.I."/>
            <person name="Powell A.J."/>
            <person name="Barry K."/>
            <person name="Miller A.N."/>
            <person name="Grigoriev I.V."/>
            <person name="Debuchy R."/>
            <person name="Gladieux P."/>
            <person name="Thoren M.H."/>
            <person name="Johannesson H."/>
        </authorList>
    </citation>
    <scope>NUCLEOTIDE SEQUENCE</scope>
    <source>
        <strain evidence="3">CBS 892.96</strain>
    </source>
</reference>
<comment type="caution">
    <text evidence="3">The sequence shown here is derived from an EMBL/GenBank/DDBJ whole genome shotgun (WGS) entry which is preliminary data.</text>
</comment>
<gene>
    <name evidence="3" type="ORF">QBC36DRAFT_343528</name>
</gene>